<evidence type="ECO:0000313" key="2">
    <source>
        <dbReference type="EMBL" id="PVY62554.1"/>
    </source>
</evidence>
<evidence type="ECO:0000259" key="1">
    <source>
        <dbReference type="Pfam" id="PF13577"/>
    </source>
</evidence>
<evidence type="ECO:0000313" key="3">
    <source>
        <dbReference type="Proteomes" id="UP000246145"/>
    </source>
</evidence>
<dbReference type="Pfam" id="PF13577">
    <property type="entry name" value="SnoaL_4"/>
    <property type="match status" value="1"/>
</dbReference>
<keyword evidence="3" id="KW-1185">Reference proteome</keyword>
<organism evidence="2 3">
    <name type="scientific">Pusillimonas noertemannii</name>
    <dbReference type="NCBI Taxonomy" id="305977"/>
    <lineage>
        <taxon>Bacteria</taxon>
        <taxon>Pseudomonadati</taxon>
        <taxon>Pseudomonadota</taxon>
        <taxon>Betaproteobacteria</taxon>
        <taxon>Burkholderiales</taxon>
        <taxon>Alcaligenaceae</taxon>
        <taxon>Pusillimonas</taxon>
    </lineage>
</organism>
<reference evidence="2 3" key="1">
    <citation type="submission" date="2018-04" db="EMBL/GenBank/DDBJ databases">
        <title>Genomic Encyclopedia of Type Strains, Phase IV (KMG-IV): sequencing the most valuable type-strain genomes for metagenomic binning, comparative biology and taxonomic classification.</title>
        <authorList>
            <person name="Goeker M."/>
        </authorList>
    </citation>
    <scope>NUCLEOTIDE SEQUENCE [LARGE SCALE GENOMIC DNA]</scope>
    <source>
        <strain evidence="2 3">DSM 10065</strain>
    </source>
</reference>
<dbReference type="AlphaFoldDB" id="A0A2U1CNN9"/>
<dbReference type="Gene3D" id="3.10.450.50">
    <property type="match status" value="1"/>
</dbReference>
<dbReference type="RefSeq" id="WP_165832528.1">
    <property type="nucleotide sequence ID" value="NZ_JACCEX010000002.1"/>
</dbReference>
<dbReference type="STRING" id="1231391.GCA_000308195_02092"/>
<proteinExistence type="predicted"/>
<protein>
    <submittedName>
        <fullName evidence="2">SnoaL-like protein</fullName>
    </submittedName>
</protein>
<feature type="domain" description="SnoaL-like" evidence="1">
    <location>
        <begin position="13"/>
        <end position="140"/>
    </location>
</feature>
<dbReference type="Proteomes" id="UP000246145">
    <property type="component" value="Unassembled WGS sequence"/>
</dbReference>
<comment type="caution">
    <text evidence="2">The sequence shown here is derived from an EMBL/GenBank/DDBJ whole genome shotgun (WGS) entry which is preliminary data.</text>
</comment>
<dbReference type="EMBL" id="QEKO01000002">
    <property type="protein sequence ID" value="PVY62554.1"/>
    <property type="molecule type" value="Genomic_DNA"/>
</dbReference>
<dbReference type="InterPro" id="IPR037401">
    <property type="entry name" value="SnoaL-like"/>
</dbReference>
<accession>A0A2U1CNN9</accession>
<dbReference type="InterPro" id="IPR032710">
    <property type="entry name" value="NTF2-like_dom_sf"/>
</dbReference>
<sequence length="155" mass="17472">MKRHTVQALEATLGHRLAIEELNAWVAHCLDHKTYQEMADAFTEDAVYISGPRALTGPEEIVQFFEQRRQKGGPRSTRHMGDGLRLQFSDDGRKAMGRSVWISYACNAEAPVDTLSAFMVADFEDSYVLQDDGMWRISERVIRPVFKNPEAAPAA</sequence>
<name>A0A2U1CNN9_9BURK</name>
<dbReference type="SUPFAM" id="SSF54427">
    <property type="entry name" value="NTF2-like"/>
    <property type="match status" value="1"/>
</dbReference>
<dbReference type="CDD" id="cd00531">
    <property type="entry name" value="NTF2_like"/>
    <property type="match status" value="1"/>
</dbReference>
<gene>
    <name evidence="2" type="ORF">C7440_2048</name>
</gene>